<feature type="chain" id="PRO_5001787317" description="Outer membrane protein beta-barrel domain-containing protein" evidence="1">
    <location>
        <begin position="20"/>
        <end position="204"/>
    </location>
</feature>
<dbReference type="STRING" id="421072.SAMN04488097_1555"/>
<dbReference type="OrthoDB" id="1249707at2"/>
<dbReference type="Proteomes" id="UP000028623">
    <property type="component" value="Unassembled WGS sequence"/>
</dbReference>
<protein>
    <recommendedName>
        <fullName evidence="4">Outer membrane protein beta-barrel domain-containing protein</fullName>
    </recommendedName>
</protein>
<accession>A0A085BM60</accession>
<reference evidence="2 3" key="1">
    <citation type="submission" date="2014-07" db="EMBL/GenBank/DDBJ databases">
        <title>Epilithonimonas lactis LMG 22401 Genome.</title>
        <authorList>
            <person name="Pipes S.E."/>
            <person name="Stropko S.J."/>
        </authorList>
    </citation>
    <scope>NUCLEOTIDE SEQUENCE [LARGE SCALE GENOMIC DNA]</scope>
    <source>
        <strain evidence="2 3">LMG 24401</strain>
    </source>
</reference>
<keyword evidence="3" id="KW-1185">Reference proteome</keyword>
<comment type="caution">
    <text evidence="2">The sequence shown here is derived from an EMBL/GenBank/DDBJ whole genome shotgun (WGS) entry which is preliminary data.</text>
</comment>
<name>A0A085BM60_9FLAO</name>
<proteinExistence type="predicted"/>
<dbReference type="eggNOG" id="ENOG5033Q4M">
    <property type="taxonomic scope" value="Bacteria"/>
</dbReference>
<dbReference type="RefSeq" id="WP_034973445.1">
    <property type="nucleotide sequence ID" value="NZ_FOFI01000002.1"/>
</dbReference>
<keyword evidence="1" id="KW-0732">Signal</keyword>
<organism evidence="2 3">
    <name type="scientific">Epilithonimonas lactis</name>
    <dbReference type="NCBI Taxonomy" id="421072"/>
    <lineage>
        <taxon>Bacteria</taxon>
        <taxon>Pseudomonadati</taxon>
        <taxon>Bacteroidota</taxon>
        <taxon>Flavobacteriia</taxon>
        <taxon>Flavobacteriales</taxon>
        <taxon>Weeksellaceae</taxon>
        <taxon>Chryseobacterium group</taxon>
        <taxon>Epilithonimonas</taxon>
    </lineage>
</organism>
<sequence length="204" mass="23347">MIRRSILFFIAIFSISVSAQRRKQSWTEQVKFSVDPHVKVMTSLGNNFLSESFDYFYGFGIGLNTNLYKNFGLGVEYTYFLATLKNPELFGYLGAPSINNFDWYVFHKDKISEAFFVEEIVGYSTYRMKSPYLDNSGDFREGNGGLNLGAKAIYVLDVEGVQEIVLGGKLNFYNSKIGNQNPDLEKYYSKATLLNISLAYRFNF</sequence>
<feature type="signal peptide" evidence="1">
    <location>
        <begin position="1"/>
        <end position="19"/>
    </location>
</feature>
<dbReference type="EMBL" id="JPLY01000001">
    <property type="protein sequence ID" value="KFC23555.1"/>
    <property type="molecule type" value="Genomic_DNA"/>
</dbReference>
<evidence type="ECO:0000313" key="2">
    <source>
        <dbReference type="EMBL" id="KFC23555.1"/>
    </source>
</evidence>
<gene>
    <name evidence="2" type="ORF">IO89_02955</name>
</gene>
<evidence type="ECO:0008006" key="4">
    <source>
        <dbReference type="Google" id="ProtNLM"/>
    </source>
</evidence>
<evidence type="ECO:0000256" key="1">
    <source>
        <dbReference type="SAM" id="SignalP"/>
    </source>
</evidence>
<dbReference type="AlphaFoldDB" id="A0A085BM60"/>
<evidence type="ECO:0000313" key="3">
    <source>
        <dbReference type="Proteomes" id="UP000028623"/>
    </source>
</evidence>